<dbReference type="GO" id="GO:0005886">
    <property type="term" value="C:plasma membrane"/>
    <property type="evidence" value="ECO:0007669"/>
    <property type="project" value="UniProtKB-SubCell"/>
</dbReference>
<keyword evidence="4" id="KW-0997">Cell inner membrane</keyword>
<evidence type="ECO:0000256" key="2">
    <source>
        <dbReference type="ARBA" id="ARBA00022448"/>
    </source>
</evidence>
<keyword evidence="6 8" id="KW-1133">Transmembrane helix</keyword>
<name>A0A645JMT7_9ZZZZ</name>
<keyword evidence="5 8" id="KW-0812">Transmembrane</keyword>
<evidence type="ECO:0000256" key="7">
    <source>
        <dbReference type="ARBA" id="ARBA00023136"/>
    </source>
</evidence>
<keyword evidence="2" id="KW-0813">Transport</keyword>
<dbReference type="GO" id="GO:0015740">
    <property type="term" value="P:C4-dicarboxylate transport"/>
    <property type="evidence" value="ECO:0007669"/>
    <property type="project" value="TreeGrafter"/>
</dbReference>
<accession>A0A645JMT7</accession>
<dbReference type="AlphaFoldDB" id="A0A645JMT7"/>
<evidence type="ECO:0000313" key="10">
    <source>
        <dbReference type="EMBL" id="MPN64941.1"/>
    </source>
</evidence>
<feature type="domain" description="Tripartite ATP-independent periplasmic transporters DctQ component" evidence="9">
    <location>
        <begin position="2"/>
        <end position="88"/>
    </location>
</feature>
<gene>
    <name evidence="10" type="ORF">SDC9_212720</name>
</gene>
<organism evidence="10">
    <name type="scientific">bioreactor metagenome</name>
    <dbReference type="NCBI Taxonomy" id="1076179"/>
    <lineage>
        <taxon>unclassified sequences</taxon>
        <taxon>metagenomes</taxon>
        <taxon>ecological metagenomes</taxon>
    </lineage>
</organism>
<protein>
    <recommendedName>
        <fullName evidence="9">Tripartite ATP-independent periplasmic transporters DctQ component domain-containing protein</fullName>
    </recommendedName>
</protein>
<proteinExistence type="predicted"/>
<keyword evidence="7 8" id="KW-0472">Membrane</keyword>
<dbReference type="PANTHER" id="PTHR35011">
    <property type="entry name" value="2,3-DIKETO-L-GULONATE TRAP TRANSPORTER SMALL PERMEASE PROTEIN YIAM"/>
    <property type="match status" value="1"/>
</dbReference>
<evidence type="ECO:0000256" key="5">
    <source>
        <dbReference type="ARBA" id="ARBA00022692"/>
    </source>
</evidence>
<keyword evidence="3" id="KW-1003">Cell membrane</keyword>
<evidence type="ECO:0000256" key="8">
    <source>
        <dbReference type="SAM" id="Phobius"/>
    </source>
</evidence>
<dbReference type="EMBL" id="VSSQ01146569">
    <property type="protein sequence ID" value="MPN64941.1"/>
    <property type="molecule type" value="Genomic_DNA"/>
</dbReference>
<dbReference type="InterPro" id="IPR007387">
    <property type="entry name" value="TRAP_DctQ"/>
</dbReference>
<feature type="transmembrane region" description="Helical" evidence="8">
    <location>
        <begin position="63"/>
        <end position="85"/>
    </location>
</feature>
<comment type="subcellular location">
    <subcellularLocation>
        <location evidence="1">Cell inner membrane</location>
        <topology evidence="1">Multi-pass membrane protein</topology>
    </subcellularLocation>
</comment>
<comment type="caution">
    <text evidence="10">The sequence shown here is derived from an EMBL/GenBank/DDBJ whole genome shotgun (WGS) entry which is preliminary data.</text>
</comment>
<sequence>MRNMLRVDVLAEFLPERVRQILEISIQFLSLGIYSVFAYYSLIVYRSLVISGRVSPALRIPMYLIYSALCIGFFLSIVRTLQLIVELVMEMRGRKSEHLKMMEEMQETMKKEGI</sequence>
<dbReference type="Pfam" id="PF04290">
    <property type="entry name" value="DctQ"/>
    <property type="match status" value="1"/>
</dbReference>
<evidence type="ECO:0000259" key="9">
    <source>
        <dbReference type="Pfam" id="PF04290"/>
    </source>
</evidence>
<evidence type="ECO:0000256" key="4">
    <source>
        <dbReference type="ARBA" id="ARBA00022519"/>
    </source>
</evidence>
<evidence type="ECO:0000256" key="6">
    <source>
        <dbReference type="ARBA" id="ARBA00022989"/>
    </source>
</evidence>
<reference evidence="10" key="1">
    <citation type="submission" date="2019-08" db="EMBL/GenBank/DDBJ databases">
        <authorList>
            <person name="Kucharzyk K."/>
            <person name="Murdoch R.W."/>
            <person name="Higgins S."/>
            <person name="Loffler F."/>
        </authorList>
    </citation>
    <scope>NUCLEOTIDE SEQUENCE</scope>
</reference>
<evidence type="ECO:0000256" key="3">
    <source>
        <dbReference type="ARBA" id="ARBA00022475"/>
    </source>
</evidence>
<dbReference type="GO" id="GO:0022857">
    <property type="term" value="F:transmembrane transporter activity"/>
    <property type="evidence" value="ECO:0007669"/>
    <property type="project" value="TreeGrafter"/>
</dbReference>
<dbReference type="InterPro" id="IPR055348">
    <property type="entry name" value="DctQ"/>
</dbReference>
<dbReference type="PANTHER" id="PTHR35011:SF2">
    <property type="entry name" value="2,3-DIKETO-L-GULONATE TRAP TRANSPORTER SMALL PERMEASE PROTEIN YIAM"/>
    <property type="match status" value="1"/>
</dbReference>
<evidence type="ECO:0000256" key="1">
    <source>
        <dbReference type="ARBA" id="ARBA00004429"/>
    </source>
</evidence>
<feature type="transmembrane region" description="Helical" evidence="8">
    <location>
        <begin position="21"/>
        <end position="43"/>
    </location>
</feature>